<dbReference type="RefSeq" id="WP_305892475.1">
    <property type="nucleotide sequence ID" value="NZ_JAUZVZ010000003.1"/>
</dbReference>
<feature type="transmembrane region" description="Helical" evidence="1">
    <location>
        <begin position="45"/>
        <end position="64"/>
    </location>
</feature>
<gene>
    <name evidence="2" type="ORF">Q3O60_03300</name>
</gene>
<evidence type="ECO:0000256" key="1">
    <source>
        <dbReference type="SAM" id="Phobius"/>
    </source>
</evidence>
<evidence type="ECO:0000313" key="2">
    <source>
        <dbReference type="EMBL" id="MDP4535214.1"/>
    </source>
</evidence>
<name>A0ABT9GVY3_9GAMM</name>
<dbReference type="EMBL" id="JAUZVZ010000003">
    <property type="protein sequence ID" value="MDP4535214.1"/>
    <property type="molecule type" value="Genomic_DNA"/>
</dbReference>
<evidence type="ECO:0000313" key="3">
    <source>
        <dbReference type="Proteomes" id="UP001231616"/>
    </source>
</evidence>
<keyword evidence="3" id="KW-1185">Reference proteome</keyword>
<proteinExistence type="predicted"/>
<comment type="caution">
    <text evidence="2">The sequence shown here is derived from an EMBL/GenBank/DDBJ whole genome shotgun (WGS) entry which is preliminary data.</text>
</comment>
<keyword evidence="1" id="KW-1133">Transmembrane helix</keyword>
<accession>A0ABT9GVY3</accession>
<protein>
    <submittedName>
        <fullName evidence="2">Uncharacterized protein</fullName>
    </submittedName>
</protein>
<keyword evidence="1" id="KW-0812">Transmembrane</keyword>
<reference evidence="2 3" key="1">
    <citation type="submission" date="2023-08" db="EMBL/GenBank/DDBJ databases">
        <authorList>
            <person name="Joshi A."/>
            <person name="Thite S."/>
        </authorList>
    </citation>
    <scope>NUCLEOTIDE SEQUENCE [LARGE SCALE GENOMIC DNA]</scope>
    <source>
        <strain evidence="2 3">AC40</strain>
    </source>
</reference>
<organism evidence="2 3">
    <name type="scientific">Alkalimonas collagenimarina</name>
    <dbReference type="NCBI Taxonomy" id="400390"/>
    <lineage>
        <taxon>Bacteria</taxon>
        <taxon>Pseudomonadati</taxon>
        <taxon>Pseudomonadota</taxon>
        <taxon>Gammaproteobacteria</taxon>
        <taxon>Alkalimonas</taxon>
    </lineage>
</organism>
<sequence>MNNTTSATIRKCKRNTQITIFSIVAALYFSEFLIFGTIAESKFSPSLGAFALILFLALSIFDCLEKCMNTPLQDDSDKFDQ</sequence>
<dbReference type="Proteomes" id="UP001231616">
    <property type="component" value="Unassembled WGS sequence"/>
</dbReference>
<keyword evidence="1" id="KW-0472">Membrane</keyword>
<feature type="transmembrane region" description="Helical" evidence="1">
    <location>
        <begin position="20"/>
        <end position="39"/>
    </location>
</feature>